<evidence type="ECO:0000313" key="1">
    <source>
        <dbReference type="EMBL" id="MFC3002320.1"/>
    </source>
</evidence>
<dbReference type="EMBL" id="JBHRSB010000006">
    <property type="protein sequence ID" value="MFC3002320.1"/>
    <property type="molecule type" value="Genomic_DNA"/>
</dbReference>
<name>A0ABV7C1Q2_9PROT</name>
<accession>A0ABV7C1Q2</accession>
<reference evidence="2" key="1">
    <citation type="journal article" date="2019" name="Int. J. Syst. Evol. Microbiol.">
        <title>The Global Catalogue of Microorganisms (GCM) 10K type strain sequencing project: providing services to taxonomists for standard genome sequencing and annotation.</title>
        <authorList>
            <consortium name="The Broad Institute Genomics Platform"/>
            <consortium name="The Broad Institute Genome Sequencing Center for Infectious Disease"/>
            <person name="Wu L."/>
            <person name="Ma J."/>
        </authorList>
    </citation>
    <scope>NUCLEOTIDE SEQUENCE [LARGE SCALE GENOMIC DNA]</scope>
    <source>
        <strain evidence="2">CGMCC 1.16855</strain>
    </source>
</reference>
<sequence>MKNAGAPVRAGEKVPLAQQIACVERELRLRRSAYPRWVAAGRMTEEKAAAETWQMQAVLDTLRGLAGTPTAVQPDLLR</sequence>
<gene>
    <name evidence="1" type="ORF">ACFOD3_20645</name>
</gene>
<dbReference type="Proteomes" id="UP001595420">
    <property type="component" value="Unassembled WGS sequence"/>
</dbReference>
<protein>
    <recommendedName>
        <fullName evidence="3">Transposase</fullName>
    </recommendedName>
</protein>
<keyword evidence="2" id="KW-1185">Reference proteome</keyword>
<organism evidence="1 2">
    <name type="scientific">Falsiroseomonas tokyonensis</name>
    <dbReference type="NCBI Taxonomy" id="430521"/>
    <lineage>
        <taxon>Bacteria</taxon>
        <taxon>Pseudomonadati</taxon>
        <taxon>Pseudomonadota</taxon>
        <taxon>Alphaproteobacteria</taxon>
        <taxon>Acetobacterales</taxon>
        <taxon>Roseomonadaceae</taxon>
        <taxon>Falsiroseomonas</taxon>
    </lineage>
</organism>
<evidence type="ECO:0000313" key="2">
    <source>
        <dbReference type="Proteomes" id="UP001595420"/>
    </source>
</evidence>
<dbReference type="RefSeq" id="WP_216838410.1">
    <property type="nucleotide sequence ID" value="NZ_JAFNJS010000006.1"/>
</dbReference>
<evidence type="ECO:0008006" key="3">
    <source>
        <dbReference type="Google" id="ProtNLM"/>
    </source>
</evidence>
<comment type="caution">
    <text evidence="1">The sequence shown here is derived from an EMBL/GenBank/DDBJ whole genome shotgun (WGS) entry which is preliminary data.</text>
</comment>
<proteinExistence type="predicted"/>